<dbReference type="Proteomes" id="UP001601058">
    <property type="component" value="Unassembled WGS sequence"/>
</dbReference>
<evidence type="ECO:0008006" key="3">
    <source>
        <dbReference type="Google" id="ProtNLM"/>
    </source>
</evidence>
<dbReference type="RefSeq" id="WP_389222569.1">
    <property type="nucleotide sequence ID" value="NZ_JBIACJ010000012.1"/>
</dbReference>
<keyword evidence="2" id="KW-1185">Reference proteome</keyword>
<proteinExistence type="predicted"/>
<organism evidence="1 2">
    <name type="scientific">Cytobacillus mangrovibacter</name>
    <dbReference type="NCBI Taxonomy" id="3299024"/>
    <lineage>
        <taxon>Bacteria</taxon>
        <taxon>Bacillati</taxon>
        <taxon>Bacillota</taxon>
        <taxon>Bacilli</taxon>
        <taxon>Bacillales</taxon>
        <taxon>Bacillaceae</taxon>
        <taxon>Cytobacillus</taxon>
    </lineage>
</organism>
<evidence type="ECO:0000313" key="1">
    <source>
        <dbReference type="EMBL" id="MFE8698306.1"/>
    </source>
</evidence>
<gene>
    <name evidence="1" type="ORF">ACFYKT_18445</name>
</gene>
<name>A0ABW6K2A3_9BACI</name>
<dbReference type="EMBL" id="JBIACJ010000012">
    <property type="protein sequence ID" value="MFE8698306.1"/>
    <property type="molecule type" value="Genomic_DNA"/>
</dbReference>
<reference evidence="1 2" key="1">
    <citation type="submission" date="2024-08" db="EMBL/GenBank/DDBJ databases">
        <title>Two novel Cytobacillus novel species.</title>
        <authorList>
            <person name="Liu G."/>
        </authorList>
    </citation>
    <scope>NUCLEOTIDE SEQUENCE [LARGE SCALE GENOMIC DNA]</scope>
    <source>
        <strain evidence="1 2">FJAT-53684</strain>
    </source>
</reference>
<protein>
    <recommendedName>
        <fullName evidence="3">RCK C-terminal domain-containing protein</fullName>
    </recommendedName>
</protein>
<comment type="caution">
    <text evidence="1">The sequence shown here is derived from an EMBL/GenBank/DDBJ whole genome shotgun (WGS) entry which is preliminary data.</text>
</comment>
<accession>A0ABW6K2A3</accession>
<evidence type="ECO:0000313" key="2">
    <source>
        <dbReference type="Proteomes" id="UP001601058"/>
    </source>
</evidence>
<sequence>MLKRSIKFPLIMKEGKQVRTLEELKDAFDIEQVIEYYYDGRLFTWLEQRYYMKEFNEIKSISGLKLNEVIHEIYDIFGIKKQDTFDVDIFLKNKEKIKSIKQYTEDLNILNNIAIVASTQQELEKILEGFNSQEENEVYLLDGEFVVDDNIGNICYIGINKPKVILDSDKDFRAETKNITFKNVTLTALRYMSLEIKDIEQVNVDLQKIRLMSLIKERVLIRAIPQLLEESQLLHLTWKKKDGELVKGGPVLGYLEDNGRPMYKDYINNDSDGRLFILNRSDIVRPNDIIAVVGKPEDRKKDIIKWVKSTTNTPSWLFRR</sequence>